<proteinExistence type="predicted"/>
<dbReference type="AlphaFoldDB" id="A0A443SG20"/>
<evidence type="ECO:0000313" key="1">
    <source>
        <dbReference type="EMBL" id="RWS26477.1"/>
    </source>
</evidence>
<evidence type="ECO:0000313" key="2">
    <source>
        <dbReference type="Proteomes" id="UP000288716"/>
    </source>
</evidence>
<dbReference type="GO" id="GO:0005739">
    <property type="term" value="C:mitochondrion"/>
    <property type="evidence" value="ECO:0007669"/>
    <property type="project" value="InterPro"/>
</dbReference>
<organism evidence="1 2">
    <name type="scientific">Leptotrombidium deliense</name>
    <dbReference type="NCBI Taxonomy" id="299467"/>
    <lineage>
        <taxon>Eukaryota</taxon>
        <taxon>Metazoa</taxon>
        <taxon>Ecdysozoa</taxon>
        <taxon>Arthropoda</taxon>
        <taxon>Chelicerata</taxon>
        <taxon>Arachnida</taxon>
        <taxon>Acari</taxon>
        <taxon>Acariformes</taxon>
        <taxon>Trombidiformes</taxon>
        <taxon>Prostigmata</taxon>
        <taxon>Anystina</taxon>
        <taxon>Parasitengona</taxon>
        <taxon>Trombiculoidea</taxon>
        <taxon>Trombiculidae</taxon>
        <taxon>Leptotrombidium</taxon>
    </lineage>
</organism>
<dbReference type="EMBL" id="NCKV01002723">
    <property type="protein sequence ID" value="RWS26477.1"/>
    <property type="molecule type" value="Genomic_DNA"/>
</dbReference>
<dbReference type="GO" id="GO:0050684">
    <property type="term" value="P:regulation of mRNA processing"/>
    <property type="evidence" value="ECO:0007669"/>
    <property type="project" value="InterPro"/>
</dbReference>
<name>A0A443SG20_9ACAR</name>
<dbReference type="OrthoDB" id="6073372at2759"/>
<dbReference type="GO" id="GO:0003723">
    <property type="term" value="F:RNA binding"/>
    <property type="evidence" value="ECO:0007669"/>
    <property type="project" value="TreeGrafter"/>
</dbReference>
<keyword evidence="2" id="KW-1185">Reference proteome</keyword>
<dbReference type="VEuPathDB" id="VectorBase:LDEU005561"/>
<comment type="caution">
    <text evidence="1">The sequence shown here is derived from an EMBL/GenBank/DDBJ whole genome shotgun (WGS) entry which is preliminary data.</text>
</comment>
<dbReference type="PANTHER" id="PTHR14700">
    <property type="entry name" value="PENTATRICOPEPTIDE REPEAT-CONTAINING PROTEIN 2, MITOCHONDRIAL"/>
    <property type="match status" value="1"/>
</dbReference>
<protein>
    <submittedName>
        <fullName evidence="1">Pentatricopeptide repeat-containing protein 2-like protein</fullName>
    </submittedName>
</protein>
<dbReference type="InterPro" id="IPR034629">
    <property type="entry name" value="PTCD2"/>
</dbReference>
<accession>A0A443SG20</accession>
<sequence length="411" mass="48177">MMRLHPFRLAALKSNFFTRKINDNSYRYLYTSNFLGIDNFIESQKRQNEQFGDMRESNEQKSLSSVIFSDDLKNSTFLTKSEEEFELLQQLIKRYTSQSQGVRFSSFVFGPVVLRLCHTLNKPEAALAFMQNEVTLVTNCNKEYGDFFQQITSYTLTADLLLKRKMYAQILDLYDHFKNKSSLKDIYPRLLTVYVFAACYKLVSYEIYFRVKLSEMNFLQNTPESFKYAVDLLSDIKKNDGTVLRRSVAFMSALALQQNDFVYALEVLSLMTTSHSYVTIRNLRIRALCQVGRLDDALMLLRACIRDDRPTNLGHKELSILDETLSQVKQAVDTRNDKETTSEFLQIDRALREYNFVDNRSFDEVIMELENPERNQTDAIEETGVRRRPINEFRKFNSRQFKRQGIIDNVE</sequence>
<dbReference type="Proteomes" id="UP000288716">
    <property type="component" value="Unassembled WGS sequence"/>
</dbReference>
<gene>
    <name evidence="1" type="ORF">B4U80_06003</name>
</gene>
<reference evidence="1 2" key="1">
    <citation type="journal article" date="2018" name="Gigascience">
        <title>Genomes of trombidid mites reveal novel predicted allergens and laterally-transferred genes associated with secondary metabolism.</title>
        <authorList>
            <person name="Dong X."/>
            <person name="Chaisiri K."/>
            <person name="Xia D."/>
            <person name="Armstrong S.D."/>
            <person name="Fang Y."/>
            <person name="Donnelly M.J."/>
            <person name="Kadowaki T."/>
            <person name="McGarry J.W."/>
            <person name="Darby A.C."/>
            <person name="Makepeace B.L."/>
        </authorList>
    </citation>
    <scope>NUCLEOTIDE SEQUENCE [LARGE SCALE GENOMIC DNA]</scope>
    <source>
        <strain evidence="1">UoL-UT</strain>
    </source>
</reference>
<dbReference type="PANTHER" id="PTHR14700:SF0">
    <property type="entry name" value="PENTATRICOPEPTIDE REPEAT-CONTAINING PROTEIN 2, MITOCHONDRIAL"/>
    <property type="match status" value="1"/>
</dbReference>
<dbReference type="GO" id="GO:0007005">
    <property type="term" value="P:mitochondrion organization"/>
    <property type="evidence" value="ECO:0007669"/>
    <property type="project" value="TreeGrafter"/>
</dbReference>